<dbReference type="GO" id="GO:0016740">
    <property type="term" value="F:transferase activity"/>
    <property type="evidence" value="ECO:0007669"/>
    <property type="project" value="UniProtKB-KW"/>
</dbReference>
<dbReference type="Pfam" id="PF03734">
    <property type="entry name" value="YkuD"/>
    <property type="match status" value="1"/>
</dbReference>
<reference evidence="10 11" key="1">
    <citation type="journal article" date="2015" name="J. Biotechnol.">
        <title>Complete genome sequence of a malodorant-producing acetogen, Clostridium scatologenes ATCC 25775(T).</title>
        <authorList>
            <person name="Zhu Z."/>
            <person name="Guo T."/>
            <person name="Zheng H."/>
            <person name="Song T."/>
            <person name="Ouyang P."/>
            <person name="Xie J."/>
        </authorList>
    </citation>
    <scope>NUCLEOTIDE SEQUENCE [LARGE SCALE GENOMIC DNA]</scope>
    <source>
        <strain evidence="10 11">ATCC 25775</strain>
    </source>
</reference>
<dbReference type="PANTHER" id="PTHR30582">
    <property type="entry name" value="L,D-TRANSPEPTIDASE"/>
    <property type="match status" value="1"/>
</dbReference>
<dbReference type="GO" id="GO:0008360">
    <property type="term" value="P:regulation of cell shape"/>
    <property type="evidence" value="ECO:0007669"/>
    <property type="project" value="UniProtKB-UniRule"/>
</dbReference>
<dbReference type="Gene3D" id="3.10.20.800">
    <property type="match status" value="1"/>
</dbReference>
<evidence type="ECO:0000256" key="8">
    <source>
        <dbReference type="SAM" id="Phobius"/>
    </source>
</evidence>
<accession>A0A0E3M811</accession>
<evidence type="ECO:0000256" key="6">
    <source>
        <dbReference type="PROSITE-ProRule" id="PRU01373"/>
    </source>
</evidence>
<protein>
    <submittedName>
        <fullName evidence="10">ErfK/YbiS/YcfS/YnhG family protein</fullName>
    </submittedName>
</protein>
<evidence type="ECO:0000313" key="10">
    <source>
        <dbReference type="EMBL" id="AKA67747.1"/>
    </source>
</evidence>
<keyword evidence="8" id="KW-0472">Membrane</keyword>
<keyword evidence="4 6" id="KW-0573">Peptidoglycan synthesis</keyword>
<feature type="active site" description="Nucleophile" evidence="6">
    <location>
        <position position="438"/>
    </location>
</feature>
<keyword evidence="11" id="KW-1185">Reference proteome</keyword>
<dbReference type="HOGENOM" id="CLU_022707_2_1_9"/>
<dbReference type="InterPro" id="IPR038063">
    <property type="entry name" value="Transpep_catalytic_dom"/>
</dbReference>
<dbReference type="SUPFAM" id="SSF143985">
    <property type="entry name" value="L,D-transpeptidase pre-catalytic domain-like"/>
    <property type="match status" value="1"/>
</dbReference>
<dbReference type="InterPro" id="IPR050979">
    <property type="entry name" value="LD-transpeptidase"/>
</dbReference>
<dbReference type="AlphaFoldDB" id="A0A0E3M811"/>
<gene>
    <name evidence="10" type="ORF">CSCA_0622</name>
</gene>
<dbReference type="PROSITE" id="PS52029">
    <property type="entry name" value="LD_TPASE"/>
    <property type="match status" value="1"/>
</dbReference>
<organism evidence="10 11">
    <name type="scientific">Clostridium scatologenes</name>
    <dbReference type="NCBI Taxonomy" id="1548"/>
    <lineage>
        <taxon>Bacteria</taxon>
        <taxon>Bacillati</taxon>
        <taxon>Bacillota</taxon>
        <taxon>Clostridia</taxon>
        <taxon>Eubacteriales</taxon>
        <taxon>Clostridiaceae</taxon>
        <taxon>Clostridium</taxon>
    </lineage>
</organism>
<keyword evidence="3 6" id="KW-0133">Cell shape</keyword>
<evidence type="ECO:0000256" key="5">
    <source>
        <dbReference type="ARBA" id="ARBA00023316"/>
    </source>
</evidence>
<proteinExistence type="predicted"/>
<dbReference type="Proteomes" id="UP000033115">
    <property type="component" value="Chromosome"/>
</dbReference>
<name>A0A0E3M811_CLOSL</name>
<dbReference type="RefSeq" id="WP_029163679.1">
    <property type="nucleotide sequence ID" value="NZ_CP009933.1"/>
</dbReference>
<feature type="transmembrane region" description="Helical" evidence="8">
    <location>
        <begin position="14"/>
        <end position="37"/>
    </location>
</feature>
<evidence type="ECO:0000256" key="1">
    <source>
        <dbReference type="ARBA" id="ARBA00004752"/>
    </source>
</evidence>
<dbReference type="EMBL" id="CP009933">
    <property type="protein sequence ID" value="AKA67747.1"/>
    <property type="molecule type" value="Genomic_DNA"/>
</dbReference>
<dbReference type="STRING" id="1548.CSCA_0622"/>
<feature type="coiled-coil region" evidence="7">
    <location>
        <begin position="53"/>
        <end position="80"/>
    </location>
</feature>
<dbReference type="Pfam" id="PF12229">
    <property type="entry name" value="PG_binding_4"/>
    <property type="match status" value="2"/>
</dbReference>
<keyword evidence="7" id="KW-0175">Coiled coil</keyword>
<dbReference type="SUPFAM" id="SSF141523">
    <property type="entry name" value="L,D-transpeptidase catalytic domain-like"/>
    <property type="match status" value="1"/>
</dbReference>
<keyword evidence="8" id="KW-0812">Transmembrane</keyword>
<dbReference type="CDD" id="cd16913">
    <property type="entry name" value="YkuD_like"/>
    <property type="match status" value="1"/>
</dbReference>
<evidence type="ECO:0000256" key="3">
    <source>
        <dbReference type="ARBA" id="ARBA00022960"/>
    </source>
</evidence>
<dbReference type="GO" id="GO:0071972">
    <property type="term" value="F:peptidoglycan L,D-transpeptidase activity"/>
    <property type="evidence" value="ECO:0007669"/>
    <property type="project" value="TreeGrafter"/>
</dbReference>
<evidence type="ECO:0000313" key="11">
    <source>
        <dbReference type="Proteomes" id="UP000033115"/>
    </source>
</evidence>
<evidence type="ECO:0000256" key="7">
    <source>
        <dbReference type="SAM" id="Coils"/>
    </source>
</evidence>
<evidence type="ECO:0000256" key="2">
    <source>
        <dbReference type="ARBA" id="ARBA00022679"/>
    </source>
</evidence>
<keyword evidence="8" id="KW-1133">Transmembrane helix</keyword>
<dbReference type="InterPro" id="IPR022029">
    <property type="entry name" value="YoaR-like_PG-bd"/>
</dbReference>
<dbReference type="UniPathway" id="UPA00219"/>
<keyword evidence="5 6" id="KW-0961">Cell wall biogenesis/degradation</keyword>
<dbReference type="InterPro" id="IPR038054">
    <property type="entry name" value="LD_TPept-like_central_sf"/>
</dbReference>
<dbReference type="GO" id="GO:0005576">
    <property type="term" value="C:extracellular region"/>
    <property type="evidence" value="ECO:0007669"/>
    <property type="project" value="TreeGrafter"/>
</dbReference>
<keyword evidence="2" id="KW-0808">Transferase</keyword>
<feature type="domain" description="L,D-TPase catalytic" evidence="9">
    <location>
        <begin position="344"/>
        <end position="462"/>
    </location>
</feature>
<dbReference type="Gene3D" id="2.40.440.10">
    <property type="entry name" value="L,D-transpeptidase catalytic domain-like"/>
    <property type="match status" value="1"/>
</dbReference>
<dbReference type="KEGG" id="csq:CSCA_0622"/>
<sequence>MGIIKREEDKHNKIVMSIVISLCALLVIYLGMAAYFVNHFYFGSQINHINVSCKTVDEAKQQMEAELEKYILNLKERGDKNEQIKGIDIDLKHNLGGEYKSLKASQKPLEWISAFFNEENLKMTDAVTYDNELLKQKVEKLSCFDKCNIIEPKNPNFKYTDKGYVIVNEVNGNKINNDILYDRMAKAIHNEETTIDLEADNCYINPKYTSKSQKTIDNKNILNKYVASKITYTFGNRKETIDGSIINKWLEVNENFEVVVDKKKENTYMKTLFENYNTVGKMRSFASASGNTISIGGGDYGWLIDTDKEMQELNEVIKQGKTIVKEPFYAQTAFSHDSNDIGNTYVEINITRQHLWFYKNGSLIVQGDVVTGNASNHGTPKGIYSLKYKDRNAVLVGPGYRSPVNFWMPFNGGIGIHDASWRSEFGGSIYRGDGSHGCVNCPYYLAKNIFDNIEAGTPVICHY</sequence>
<dbReference type="InterPro" id="IPR005490">
    <property type="entry name" value="LD_TPept_cat_dom"/>
</dbReference>
<feature type="active site" description="Proton donor/acceptor" evidence="6">
    <location>
        <position position="417"/>
    </location>
</feature>
<dbReference type="GO" id="GO:0018104">
    <property type="term" value="P:peptidoglycan-protein cross-linking"/>
    <property type="evidence" value="ECO:0007669"/>
    <property type="project" value="TreeGrafter"/>
</dbReference>
<dbReference type="GO" id="GO:0071555">
    <property type="term" value="P:cell wall organization"/>
    <property type="evidence" value="ECO:0007669"/>
    <property type="project" value="UniProtKB-UniRule"/>
</dbReference>
<dbReference type="PANTHER" id="PTHR30582:SF33">
    <property type="entry name" value="EXPORTED PROTEIN"/>
    <property type="match status" value="1"/>
</dbReference>
<evidence type="ECO:0000259" key="9">
    <source>
        <dbReference type="PROSITE" id="PS52029"/>
    </source>
</evidence>
<comment type="pathway">
    <text evidence="1 6">Cell wall biogenesis; peptidoglycan biosynthesis.</text>
</comment>
<evidence type="ECO:0000256" key="4">
    <source>
        <dbReference type="ARBA" id="ARBA00022984"/>
    </source>
</evidence>